<dbReference type="AlphaFoldDB" id="A0A6P3WAD0"/>
<feature type="domain" description="Cytochrome c oxidase assembly factor 3 mitochondrial coiled-coil" evidence="10">
    <location>
        <begin position="40"/>
        <end position="86"/>
    </location>
</feature>
<keyword evidence="7 8" id="KW-0472">Membrane</keyword>
<evidence type="ECO:0000256" key="2">
    <source>
        <dbReference type="ARBA" id="ARBA00004304"/>
    </source>
</evidence>
<evidence type="ECO:0000256" key="5">
    <source>
        <dbReference type="ARBA" id="ARBA00022989"/>
    </source>
</evidence>
<dbReference type="PANTHER" id="PTHR15642:SF3">
    <property type="entry name" value="CYTOCHROME C OXIDASE ASSEMBLY FACTOR 3 HOMOLOG, MITOCHONDRIAL"/>
    <property type="match status" value="1"/>
</dbReference>
<dbReference type="KEGG" id="char:105909520"/>
<dbReference type="InterPro" id="IPR018628">
    <property type="entry name" value="Coa3_CC"/>
</dbReference>
<keyword evidence="4 8" id="KW-0812">Transmembrane</keyword>
<name>A0A6P3WAD0_CLUHA</name>
<comment type="subcellular location">
    <subcellularLocation>
        <location evidence="2">Mitochondrion membrane</location>
        <topology evidence="2">Single-pass membrane protein</topology>
    </subcellularLocation>
</comment>
<dbReference type="RefSeq" id="XP_012693611.2">
    <property type="nucleotide sequence ID" value="XM_012838157.3"/>
</dbReference>
<sequence length="100" mass="11080">MAEKGTTGGSEAQFAKRVDPAKEALSPEQLRFIQQVEVEQWKKRTHKLRGRNIATGLAIGAMVMGIYAYTIHAVKQEKVMDEIDEEARLLKAQAPKTGAI</sequence>
<evidence type="ECO:0000256" key="7">
    <source>
        <dbReference type="ARBA" id="ARBA00023136"/>
    </source>
</evidence>
<feature type="transmembrane region" description="Helical" evidence="8">
    <location>
        <begin position="52"/>
        <end position="71"/>
    </location>
</feature>
<comment type="similarity">
    <text evidence="3 8">Belongs to the COA3 family.</text>
</comment>
<evidence type="ECO:0000259" key="10">
    <source>
        <dbReference type="Pfam" id="PF09813"/>
    </source>
</evidence>
<evidence type="ECO:0000256" key="9">
    <source>
        <dbReference type="SAM" id="MobiDB-lite"/>
    </source>
</evidence>
<keyword evidence="11" id="KW-1185">Reference proteome</keyword>
<keyword evidence="5 8" id="KW-1133">Transmembrane helix</keyword>
<keyword evidence="8" id="KW-0999">Mitochondrion inner membrane</keyword>
<evidence type="ECO:0000256" key="8">
    <source>
        <dbReference type="RuleBase" id="RU367056"/>
    </source>
</evidence>
<evidence type="ECO:0000313" key="12">
    <source>
        <dbReference type="RefSeq" id="XP_012693611.2"/>
    </source>
</evidence>
<evidence type="ECO:0000313" key="11">
    <source>
        <dbReference type="Proteomes" id="UP000515152"/>
    </source>
</evidence>
<accession>A0A6P3WAD0</accession>
<comment type="function">
    <text evidence="1">Core component of the MITRAC (mitochondrial translation regulation assembly intermediate of cytochrome c oxidase complex) complex, that regulates cytochrome c oxidase assembly. MITRAC complexes regulate both translation of mitochondrial encoded components and assembly of nuclear-encoded components imported in mitochondrion. Required for efficient translation of MT-CO1 and mitochondrial respiratory chain complex IV assembly.</text>
</comment>
<keyword evidence="6 8" id="KW-0496">Mitochondrion</keyword>
<proteinExistence type="inferred from homology"/>
<reference evidence="12" key="1">
    <citation type="submission" date="2025-08" db="UniProtKB">
        <authorList>
            <consortium name="RefSeq"/>
        </authorList>
    </citation>
    <scope>IDENTIFICATION</scope>
</reference>
<dbReference type="GeneID" id="105909520"/>
<dbReference type="InterPro" id="IPR041752">
    <property type="entry name" value="Coa3"/>
</dbReference>
<dbReference type="OrthoDB" id="10018333at2759"/>
<comment type="subunit">
    <text evidence="8">Component of 250-400 kDa complexes called cytochrome oxidase assembly intermediates or COA complexes.</text>
</comment>
<dbReference type="PANTHER" id="PTHR15642">
    <property type="entry name" value="CYTOCHROME C OXIDASE ASSEMBLY FACTOR 3, MITOCHONDRIAL"/>
    <property type="match status" value="1"/>
</dbReference>
<dbReference type="GO" id="GO:0033617">
    <property type="term" value="P:mitochondrial respiratory chain complex IV assembly"/>
    <property type="evidence" value="ECO:0007669"/>
    <property type="project" value="UniProtKB-UniRule"/>
</dbReference>
<dbReference type="Pfam" id="PF09813">
    <property type="entry name" value="Coa3_cc"/>
    <property type="match status" value="1"/>
</dbReference>
<organism evidence="11 12">
    <name type="scientific">Clupea harengus</name>
    <name type="common">Atlantic herring</name>
    <dbReference type="NCBI Taxonomy" id="7950"/>
    <lineage>
        <taxon>Eukaryota</taxon>
        <taxon>Metazoa</taxon>
        <taxon>Chordata</taxon>
        <taxon>Craniata</taxon>
        <taxon>Vertebrata</taxon>
        <taxon>Euteleostomi</taxon>
        <taxon>Actinopterygii</taxon>
        <taxon>Neopterygii</taxon>
        <taxon>Teleostei</taxon>
        <taxon>Clupei</taxon>
        <taxon>Clupeiformes</taxon>
        <taxon>Clupeoidei</taxon>
        <taxon>Clupeidae</taxon>
        <taxon>Clupea</taxon>
    </lineage>
</organism>
<dbReference type="GO" id="GO:0005743">
    <property type="term" value="C:mitochondrial inner membrane"/>
    <property type="evidence" value="ECO:0007669"/>
    <property type="project" value="UniProtKB-UniRule"/>
</dbReference>
<evidence type="ECO:0000256" key="3">
    <source>
        <dbReference type="ARBA" id="ARBA00007035"/>
    </source>
</evidence>
<comment type="function">
    <text evidence="8">Required for assembly of cytochrome c oxidase (complex IV).</text>
</comment>
<evidence type="ECO:0000256" key="6">
    <source>
        <dbReference type="ARBA" id="ARBA00023128"/>
    </source>
</evidence>
<gene>
    <name evidence="12" type="primary">LOC105909520</name>
</gene>
<dbReference type="Proteomes" id="UP000515152">
    <property type="component" value="Chromosome 23"/>
</dbReference>
<protein>
    <recommendedName>
        <fullName evidence="8">Cytochrome c oxidase assembly factor 3</fullName>
    </recommendedName>
</protein>
<evidence type="ECO:0000256" key="1">
    <source>
        <dbReference type="ARBA" id="ARBA00003429"/>
    </source>
</evidence>
<evidence type="ECO:0000256" key="4">
    <source>
        <dbReference type="ARBA" id="ARBA00022692"/>
    </source>
</evidence>
<feature type="region of interest" description="Disordered" evidence="9">
    <location>
        <begin position="1"/>
        <end position="20"/>
    </location>
</feature>